<keyword evidence="6 7" id="KW-0472">Membrane</keyword>
<dbReference type="STRING" id="1464123.SAMN05444126_1526"/>
<protein>
    <submittedName>
        <fullName evidence="9">Phosphonate transport system permease protein</fullName>
    </submittedName>
</protein>
<evidence type="ECO:0000256" key="6">
    <source>
        <dbReference type="ARBA" id="ARBA00023136"/>
    </source>
</evidence>
<dbReference type="Pfam" id="PF00528">
    <property type="entry name" value="BPD_transp_1"/>
    <property type="match status" value="1"/>
</dbReference>
<evidence type="ECO:0000256" key="1">
    <source>
        <dbReference type="ARBA" id="ARBA00004651"/>
    </source>
</evidence>
<reference evidence="10" key="1">
    <citation type="submission" date="2016-10" db="EMBL/GenBank/DDBJ databases">
        <authorList>
            <person name="de Groot N.N."/>
        </authorList>
    </citation>
    <scope>NUCLEOTIDE SEQUENCE [LARGE SCALE GENOMIC DNA]</scope>
    <source>
        <strain evidence="10">10nlg</strain>
    </source>
</reference>
<dbReference type="NCBIfam" id="TIGR01097">
    <property type="entry name" value="PhnE"/>
    <property type="match status" value="1"/>
</dbReference>
<dbReference type="InterPro" id="IPR005769">
    <property type="entry name" value="PhnE/PtxC"/>
</dbReference>
<dbReference type="EMBL" id="FOGV01000052">
    <property type="protein sequence ID" value="SES38094.1"/>
    <property type="molecule type" value="Genomic_DNA"/>
</dbReference>
<sequence>MTDERSKPSAFFLWFPRRMFVYAAVILALMIISAIGSDVSLASLFQLGNTWHFITANFWPLRTELTPYLLEQSLVTLSVAFLGTAGALLVALPLSFAAAENTSHTAGGFYGVRSALSVTRSVPEIVFGLVFVVSLGLGPFAALLAIFLHNVAVLGKLVAELIESADKGPQEAMLSVGAGRRLGQVFAIIPQIWPDVLSQYFYRFEVAIRTSLVLGMIGGGGLGQSLMNYYNSLAYDAMATAIVLIMVLVIAVDLFGGYVRKRVI</sequence>
<evidence type="ECO:0000313" key="9">
    <source>
        <dbReference type="EMBL" id="SES38094.1"/>
    </source>
</evidence>
<keyword evidence="10" id="KW-1185">Reference proteome</keyword>
<proteinExistence type="inferred from homology"/>
<comment type="subcellular location">
    <subcellularLocation>
        <location evidence="1 7">Cell membrane</location>
        <topology evidence="1 7">Multi-pass membrane protein</topology>
    </subcellularLocation>
</comment>
<dbReference type="SUPFAM" id="SSF161098">
    <property type="entry name" value="MetI-like"/>
    <property type="match status" value="1"/>
</dbReference>
<dbReference type="PANTHER" id="PTHR30043">
    <property type="entry name" value="PHOSPHONATES TRANSPORT SYSTEM PERMEASE PROTEIN"/>
    <property type="match status" value="1"/>
</dbReference>
<name>A0A1H9WWA0_9BACI</name>
<comment type="caution">
    <text evidence="9">The sequence shown here is derived from an EMBL/GenBank/DDBJ whole genome shotgun (WGS) entry which is preliminary data.</text>
</comment>
<dbReference type="GO" id="GO:0005886">
    <property type="term" value="C:plasma membrane"/>
    <property type="evidence" value="ECO:0007669"/>
    <property type="project" value="UniProtKB-SubCell"/>
</dbReference>
<evidence type="ECO:0000313" key="10">
    <source>
        <dbReference type="Proteomes" id="UP000199318"/>
    </source>
</evidence>
<dbReference type="AlphaFoldDB" id="A0A1H9WWA0"/>
<dbReference type="PANTHER" id="PTHR30043:SF1">
    <property type="entry name" value="ABC TRANSPORT SYSTEM PERMEASE PROTEIN P69"/>
    <property type="match status" value="1"/>
</dbReference>
<feature type="domain" description="ABC transmembrane type-1" evidence="8">
    <location>
        <begin position="73"/>
        <end position="256"/>
    </location>
</feature>
<keyword evidence="5 7" id="KW-1133">Transmembrane helix</keyword>
<dbReference type="CDD" id="cd06261">
    <property type="entry name" value="TM_PBP2"/>
    <property type="match status" value="1"/>
</dbReference>
<keyword evidence="4 7" id="KW-0812">Transmembrane</keyword>
<dbReference type="InterPro" id="IPR000515">
    <property type="entry name" value="MetI-like"/>
</dbReference>
<feature type="transmembrane region" description="Helical" evidence="7">
    <location>
        <begin position="125"/>
        <end position="148"/>
    </location>
</feature>
<evidence type="ECO:0000256" key="7">
    <source>
        <dbReference type="RuleBase" id="RU363032"/>
    </source>
</evidence>
<accession>A0A1H9WWA0</accession>
<evidence type="ECO:0000256" key="2">
    <source>
        <dbReference type="ARBA" id="ARBA00022448"/>
    </source>
</evidence>
<dbReference type="Proteomes" id="UP000199318">
    <property type="component" value="Unassembled WGS sequence"/>
</dbReference>
<evidence type="ECO:0000256" key="3">
    <source>
        <dbReference type="ARBA" id="ARBA00022475"/>
    </source>
</evidence>
<keyword evidence="3" id="KW-1003">Cell membrane</keyword>
<comment type="similarity">
    <text evidence="7">Belongs to the binding-protein-dependent transport system permease family.</text>
</comment>
<evidence type="ECO:0000256" key="5">
    <source>
        <dbReference type="ARBA" id="ARBA00022989"/>
    </source>
</evidence>
<feature type="transmembrane region" description="Helical" evidence="7">
    <location>
        <begin position="238"/>
        <end position="259"/>
    </location>
</feature>
<keyword evidence="2 7" id="KW-0813">Transport</keyword>
<feature type="transmembrane region" description="Helical" evidence="7">
    <location>
        <begin position="20"/>
        <end position="37"/>
    </location>
</feature>
<evidence type="ECO:0000259" key="8">
    <source>
        <dbReference type="PROSITE" id="PS50928"/>
    </source>
</evidence>
<dbReference type="GO" id="GO:0015416">
    <property type="term" value="F:ABC-type phosphonate transporter activity"/>
    <property type="evidence" value="ECO:0007669"/>
    <property type="project" value="InterPro"/>
</dbReference>
<dbReference type="Gene3D" id="1.10.3720.10">
    <property type="entry name" value="MetI-like"/>
    <property type="match status" value="1"/>
</dbReference>
<dbReference type="PROSITE" id="PS50928">
    <property type="entry name" value="ABC_TM1"/>
    <property type="match status" value="1"/>
</dbReference>
<feature type="transmembrane region" description="Helical" evidence="7">
    <location>
        <begin position="73"/>
        <end position="96"/>
    </location>
</feature>
<organism evidence="9 10">
    <name type="scientific">Salisediminibacterium halotolerans</name>
    <dbReference type="NCBI Taxonomy" id="517425"/>
    <lineage>
        <taxon>Bacteria</taxon>
        <taxon>Bacillati</taxon>
        <taxon>Bacillota</taxon>
        <taxon>Bacilli</taxon>
        <taxon>Bacillales</taxon>
        <taxon>Bacillaceae</taxon>
        <taxon>Salisediminibacterium</taxon>
    </lineage>
</organism>
<dbReference type="InterPro" id="IPR035906">
    <property type="entry name" value="MetI-like_sf"/>
</dbReference>
<dbReference type="RefSeq" id="WP_245729865.1">
    <property type="nucleotide sequence ID" value="NZ_FOGV01000052.1"/>
</dbReference>
<gene>
    <name evidence="9" type="ORF">SAMN05444126_1526</name>
</gene>
<evidence type="ECO:0000256" key="4">
    <source>
        <dbReference type="ARBA" id="ARBA00022692"/>
    </source>
</evidence>